<dbReference type="CDD" id="cd00537">
    <property type="entry name" value="MTHFR"/>
    <property type="match status" value="1"/>
</dbReference>
<evidence type="ECO:0000256" key="2">
    <source>
        <dbReference type="ARBA" id="ARBA00004777"/>
    </source>
</evidence>
<comment type="cofactor">
    <cofactor evidence="1 12">
        <name>FAD</name>
        <dbReference type="ChEBI" id="CHEBI:57692"/>
    </cofactor>
</comment>
<dbReference type="PANTHER" id="PTHR45754:SF3">
    <property type="entry name" value="METHYLENETETRAHYDROFOLATE REDUCTASE (NADPH)"/>
    <property type="match status" value="1"/>
</dbReference>
<dbReference type="GO" id="GO:0035999">
    <property type="term" value="P:tetrahydrofolate interconversion"/>
    <property type="evidence" value="ECO:0007669"/>
    <property type="project" value="UniProtKB-UniPathway"/>
</dbReference>
<evidence type="ECO:0000256" key="12">
    <source>
        <dbReference type="RuleBase" id="RU003862"/>
    </source>
</evidence>
<dbReference type="InterPro" id="IPR003171">
    <property type="entry name" value="Mehydrof_redctse-like"/>
</dbReference>
<comment type="catalytic activity">
    <reaction evidence="11">
        <text>(6S)-5-methyl-5,6,7,8-tetrahydrofolate + NAD(+) = (6R)-5,10-methylene-5,6,7,8-tetrahydrofolate + NADH + H(+)</text>
        <dbReference type="Rhea" id="RHEA:19821"/>
        <dbReference type="ChEBI" id="CHEBI:15378"/>
        <dbReference type="ChEBI" id="CHEBI:15636"/>
        <dbReference type="ChEBI" id="CHEBI:18608"/>
        <dbReference type="ChEBI" id="CHEBI:57540"/>
        <dbReference type="ChEBI" id="CHEBI:57945"/>
        <dbReference type="EC" id="1.5.1.54"/>
    </reaction>
    <physiologicalReaction direction="right-to-left" evidence="11">
        <dbReference type="Rhea" id="RHEA:19823"/>
    </physiologicalReaction>
</comment>
<dbReference type="SUPFAM" id="SSF51730">
    <property type="entry name" value="FAD-linked oxidoreductase"/>
    <property type="match status" value="1"/>
</dbReference>
<keyword evidence="4" id="KW-0028">Amino-acid biosynthesis</keyword>
<protein>
    <recommendedName>
        <fullName evidence="12">Methylenetetrahydrofolate reductase</fullName>
        <ecNumber evidence="12">1.5.1.54</ecNumber>
    </recommendedName>
</protein>
<dbReference type="EMBL" id="MHFR01000013">
    <property type="protein sequence ID" value="OGW99175.1"/>
    <property type="molecule type" value="Genomic_DNA"/>
</dbReference>
<comment type="caution">
    <text evidence="13">The sequence shown here is derived from an EMBL/GenBank/DDBJ whole genome shotgun (WGS) entry which is preliminary data.</text>
</comment>
<dbReference type="InterPro" id="IPR029041">
    <property type="entry name" value="FAD-linked_oxidoreductase-like"/>
</dbReference>
<evidence type="ECO:0000256" key="5">
    <source>
        <dbReference type="ARBA" id="ARBA00022630"/>
    </source>
</evidence>
<dbReference type="GO" id="GO:0106312">
    <property type="term" value="F:methylenetetrahydrofolate reductase (NADH) activity"/>
    <property type="evidence" value="ECO:0007669"/>
    <property type="project" value="UniProtKB-EC"/>
</dbReference>
<organism evidence="13 14">
    <name type="scientific">Candidatus Danuiimicrobium aquiferis</name>
    <dbReference type="NCBI Taxonomy" id="1801832"/>
    <lineage>
        <taxon>Bacteria</taxon>
        <taxon>Pseudomonadati</taxon>
        <taxon>Candidatus Omnitrophota</taxon>
        <taxon>Candidatus Danuiimicrobium</taxon>
    </lineage>
</organism>
<evidence type="ECO:0000256" key="8">
    <source>
        <dbReference type="ARBA" id="ARBA00023027"/>
    </source>
</evidence>
<evidence type="ECO:0000256" key="1">
    <source>
        <dbReference type="ARBA" id="ARBA00001974"/>
    </source>
</evidence>
<dbReference type="GO" id="GO:0005829">
    <property type="term" value="C:cytosol"/>
    <property type="evidence" value="ECO:0007669"/>
    <property type="project" value="InterPro"/>
</dbReference>
<sequence>MKISDYYKKNKYTFSFEFFPPKNDTGEKKLFEAVRELKILSPSFISVTYGAMGTTRNNTIGLVKRIKSDIGIESAAHLSCIAHTKQEIEAILAELVSDGIENIVALRGDIPQDQPDFKSPENGFRYAADLVRYIRQHPKYGNQFTIAVAGHPECHIECTDKEKDLEHLRMKVAEGADIVITQLFFSNHDYFDFVSRCRAVGISLPIVPGIMPITNGAQIQKFTRVCGAKLPAKIQNAIFRYGDDQASIEAFGTDYAITQCEELLRKGAPGLHFYTLNKSTATRKIFRSLNLSGV</sequence>
<gene>
    <name evidence="13" type="ORF">A3G33_10105</name>
</gene>
<proteinExistence type="inferred from homology"/>
<comment type="similarity">
    <text evidence="3 12">Belongs to the methylenetetrahydrofolate reductase family.</text>
</comment>
<dbReference type="GO" id="GO:0071949">
    <property type="term" value="F:FAD binding"/>
    <property type="evidence" value="ECO:0007669"/>
    <property type="project" value="TreeGrafter"/>
</dbReference>
<keyword evidence="5 12" id="KW-0285">Flavoprotein</keyword>
<reference evidence="13 14" key="1">
    <citation type="journal article" date="2016" name="Nat. Commun.">
        <title>Thousands of microbial genomes shed light on interconnected biogeochemical processes in an aquifer system.</title>
        <authorList>
            <person name="Anantharaman K."/>
            <person name="Brown C.T."/>
            <person name="Hug L.A."/>
            <person name="Sharon I."/>
            <person name="Castelle C.J."/>
            <person name="Probst A.J."/>
            <person name="Thomas B.C."/>
            <person name="Singh A."/>
            <person name="Wilkins M.J."/>
            <person name="Karaoz U."/>
            <person name="Brodie E.L."/>
            <person name="Williams K.H."/>
            <person name="Hubbard S.S."/>
            <person name="Banfield J.F."/>
        </authorList>
    </citation>
    <scope>NUCLEOTIDE SEQUENCE [LARGE SCALE GENOMIC DNA]</scope>
</reference>
<evidence type="ECO:0000256" key="10">
    <source>
        <dbReference type="ARBA" id="ARBA00034478"/>
    </source>
</evidence>
<evidence type="ECO:0000256" key="11">
    <source>
        <dbReference type="ARBA" id="ARBA00048628"/>
    </source>
</evidence>
<comment type="pathway">
    <text evidence="2 12">One-carbon metabolism; tetrahydrofolate interconversion.</text>
</comment>
<dbReference type="Pfam" id="PF02219">
    <property type="entry name" value="MTHFR"/>
    <property type="match status" value="1"/>
</dbReference>
<dbReference type="InterPro" id="IPR004620">
    <property type="entry name" value="MTHF_reductase_bac"/>
</dbReference>
<evidence type="ECO:0000256" key="4">
    <source>
        <dbReference type="ARBA" id="ARBA00022605"/>
    </source>
</evidence>
<dbReference type="Gene3D" id="3.20.20.220">
    <property type="match status" value="1"/>
</dbReference>
<dbReference type="UniPathway" id="UPA00193"/>
<comment type="pathway">
    <text evidence="10">Amino-acid biosynthesis; L-methionine biosynthesis via de novo pathway.</text>
</comment>
<keyword evidence="8" id="KW-0520">NAD</keyword>
<dbReference type="NCBIfam" id="TIGR00676">
    <property type="entry name" value="fadh2"/>
    <property type="match status" value="1"/>
</dbReference>
<dbReference type="Proteomes" id="UP000178187">
    <property type="component" value="Unassembled WGS sequence"/>
</dbReference>
<keyword evidence="7 12" id="KW-0560">Oxidoreductase</keyword>
<evidence type="ECO:0000256" key="9">
    <source>
        <dbReference type="ARBA" id="ARBA00023167"/>
    </source>
</evidence>
<dbReference type="EC" id="1.5.1.54" evidence="12"/>
<evidence type="ECO:0000256" key="3">
    <source>
        <dbReference type="ARBA" id="ARBA00006743"/>
    </source>
</evidence>
<dbReference type="GO" id="GO:0009086">
    <property type="term" value="P:methionine biosynthetic process"/>
    <property type="evidence" value="ECO:0007669"/>
    <property type="project" value="UniProtKB-KW"/>
</dbReference>
<keyword evidence="9" id="KW-0486">Methionine biosynthesis</keyword>
<dbReference type="PANTHER" id="PTHR45754">
    <property type="entry name" value="METHYLENETETRAHYDROFOLATE REDUCTASE"/>
    <property type="match status" value="1"/>
</dbReference>
<evidence type="ECO:0000313" key="13">
    <source>
        <dbReference type="EMBL" id="OGW99175.1"/>
    </source>
</evidence>
<dbReference type="AlphaFoldDB" id="A0A1G1L202"/>
<evidence type="ECO:0000256" key="7">
    <source>
        <dbReference type="ARBA" id="ARBA00023002"/>
    </source>
</evidence>
<name>A0A1G1L202_9BACT</name>
<accession>A0A1G1L202</accession>
<evidence type="ECO:0000313" key="14">
    <source>
        <dbReference type="Proteomes" id="UP000178187"/>
    </source>
</evidence>
<evidence type="ECO:0000256" key="6">
    <source>
        <dbReference type="ARBA" id="ARBA00022827"/>
    </source>
</evidence>
<keyword evidence="6 12" id="KW-0274">FAD</keyword>